<name>A0A1X6ZBW5_9RHOB</name>
<dbReference type="EMBL" id="FWFN01000004">
    <property type="protein sequence ID" value="SLN46785.1"/>
    <property type="molecule type" value="Genomic_DNA"/>
</dbReference>
<organism evidence="1 2">
    <name type="scientific">Pseudooceanicola marinus</name>
    <dbReference type="NCBI Taxonomy" id="396013"/>
    <lineage>
        <taxon>Bacteria</taxon>
        <taxon>Pseudomonadati</taxon>
        <taxon>Pseudomonadota</taxon>
        <taxon>Alphaproteobacteria</taxon>
        <taxon>Rhodobacterales</taxon>
        <taxon>Paracoccaceae</taxon>
        <taxon>Pseudooceanicola</taxon>
    </lineage>
</organism>
<gene>
    <name evidence="1" type="ORF">PSM7751_02181</name>
</gene>
<accession>A0A1X6ZBW5</accession>
<dbReference type="Proteomes" id="UP000193963">
    <property type="component" value="Unassembled WGS sequence"/>
</dbReference>
<evidence type="ECO:0000313" key="1">
    <source>
        <dbReference type="EMBL" id="SLN46785.1"/>
    </source>
</evidence>
<proteinExistence type="predicted"/>
<evidence type="ECO:0000313" key="2">
    <source>
        <dbReference type="Proteomes" id="UP000193963"/>
    </source>
</evidence>
<sequence>MRWTAFPVPISALLRLTAGSYLRSDPVPAAPPPGPAFCDVEEMRIFSEAEIDWRATHAPWNLRRDLKTNATWEAECPATS</sequence>
<reference evidence="1 2" key="1">
    <citation type="submission" date="2017-03" db="EMBL/GenBank/DDBJ databases">
        <authorList>
            <person name="Afonso C.L."/>
            <person name="Miller P.J."/>
            <person name="Scott M.A."/>
            <person name="Spackman E."/>
            <person name="Goraichik I."/>
            <person name="Dimitrov K.M."/>
            <person name="Suarez D.L."/>
            <person name="Swayne D.E."/>
        </authorList>
    </citation>
    <scope>NUCLEOTIDE SEQUENCE [LARGE SCALE GENOMIC DNA]</scope>
    <source>
        <strain evidence="1 2">CECT 7751</strain>
    </source>
</reference>
<keyword evidence="2" id="KW-1185">Reference proteome</keyword>
<dbReference type="AlphaFoldDB" id="A0A1X6ZBW5"/>
<protein>
    <submittedName>
        <fullName evidence="1">Uncharacterized protein</fullName>
    </submittedName>
</protein>